<evidence type="ECO:0000256" key="1">
    <source>
        <dbReference type="ARBA" id="ARBA00022714"/>
    </source>
</evidence>
<protein>
    <recommendedName>
        <fullName evidence="6">Rieske domain-containing protein</fullName>
    </recommendedName>
</protein>
<keyword evidence="2" id="KW-0479">Metal-binding</keyword>
<feature type="domain" description="Rieske" evidence="6">
    <location>
        <begin position="117"/>
        <end position="221"/>
    </location>
</feature>
<dbReference type="InterPro" id="IPR050584">
    <property type="entry name" value="Cholesterol_7-desaturase"/>
</dbReference>
<accession>A0A6C0IFW7</accession>
<dbReference type="Gene3D" id="2.102.10.10">
    <property type="entry name" value="Rieske [2Fe-2S] iron-sulphur domain"/>
    <property type="match status" value="1"/>
</dbReference>
<keyword evidence="3" id="KW-0560">Oxidoreductase</keyword>
<dbReference type="GO" id="GO:0016491">
    <property type="term" value="F:oxidoreductase activity"/>
    <property type="evidence" value="ECO:0007669"/>
    <property type="project" value="UniProtKB-KW"/>
</dbReference>
<dbReference type="Pfam" id="PF19112">
    <property type="entry name" value="VanA_C"/>
    <property type="match status" value="1"/>
</dbReference>
<evidence type="ECO:0000256" key="3">
    <source>
        <dbReference type="ARBA" id="ARBA00023002"/>
    </source>
</evidence>
<dbReference type="GO" id="GO:0005737">
    <property type="term" value="C:cytoplasm"/>
    <property type="evidence" value="ECO:0007669"/>
    <property type="project" value="TreeGrafter"/>
</dbReference>
<dbReference type="InterPro" id="IPR017941">
    <property type="entry name" value="Rieske_2Fe-2S"/>
</dbReference>
<dbReference type="GO" id="GO:0051537">
    <property type="term" value="F:2 iron, 2 sulfur cluster binding"/>
    <property type="evidence" value="ECO:0007669"/>
    <property type="project" value="UniProtKB-KW"/>
</dbReference>
<name>A0A6C0IFW7_9ZZZZ</name>
<keyword evidence="1" id="KW-0001">2Fe-2S</keyword>
<dbReference type="Gene3D" id="3.90.380.10">
    <property type="entry name" value="Naphthalene 1,2-dioxygenase Alpha Subunit, Chain A, domain 1"/>
    <property type="match status" value="1"/>
</dbReference>
<dbReference type="InterPro" id="IPR044043">
    <property type="entry name" value="VanA_C_cat"/>
</dbReference>
<dbReference type="PANTHER" id="PTHR21266:SF60">
    <property type="entry name" value="3-KETOSTEROID-9-ALPHA-MONOOXYGENASE, OXYGENASE COMPONENT"/>
    <property type="match status" value="1"/>
</dbReference>
<dbReference type="SUPFAM" id="SSF55961">
    <property type="entry name" value="Bet v1-like"/>
    <property type="match status" value="1"/>
</dbReference>
<organism evidence="7">
    <name type="scientific">viral metagenome</name>
    <dbReference type="NCBI Taxonomy" id="1070528"/>
    <lineage>
        <taxon>unclassified sequences</taxon>
        <taxon>metagenomes</taxon>
        <taxon>organismal metagenomes</taxon>
    </lineage>
</organism>
<dbReference type="Pfam" id="PF00355">
    <property type="entry name" value="Rieske"/>
    <property type="match status" value="1"/>
</dbReference>
<dbReference type="GO" id="GO:0046872">
    <property type="term" value="F:metal ion binding"/>
    <property type="evidence" value="ECO:0007669"/>
    <property type="project" value="UniProtKB-KW"/>
</dbReference>
<evidence type="ECO:0000256" key="2">
    <source>
        <dbReference type="ARBA" id="ARBA00022723"/>
    </source>
</evidence>
<keyword evidence="4" id="KW-0408">Iron</keyword>
<dbReference type="PANTHER" id="PTHR21266">
    <property type="entry name" value="IRON-SULFUR DOMAIN CONTAINING PROTEIN"/>
    <property type="match status" value="1"/>
</dbReference>
<evidence type="ECO:0000259" key="6">
    <source>
        <dbReference type="PROSITE" id="PS51296"/>
    </source>
</evidence>
<evidence type="ECO:0000256" key="4">
    <source>
        <dbReference type="ARBA" id="ARBA00023004"/>
    </source>
</evidence>
<proteinExistence type="predicted"/>
<dbReference type="SUPFAM" id="SSF50022">
    <property type="entry name" value="ISP domain"/>
    <property type="match status" value="1"/>
</dbReference>
<evidence type="ECO:0000256" key="5">
    <source>
        <dbReference type="ARBA" id="ARBA00023014"/>
    </source>
</evidence>
<dbReference type="InterPro" id="IPR036922">
    <property type="entry name" value="Rieske_2Fe-2S_sf"/>
</dbReference>
<dbReference type="AlphaFoldDB" id="A0A6C0IFW7"/>
<evidence type="ECO:0000313" key="7">
    <source>
        <dbReference type="EMBL" id="QHT90393.1"/>
    </source>
</evidence>
<reference evidence="7" key="1">
    <citation type="journal article" date="2020" name="Nature">
        <title>Giant virus diversity and host interactions through global metagenomics.</title>
        <authorList>
            <person name="Schulz F."/>
            <person name="Roux S."/>
            <person name="Paez-Espino D."/>
            <person name="Jungbluth S."/>
            <person name="Walsh D.A."/>
            <person name="Denef V.J."/>
            <person name="McMahon K.D."/>
            <person name="Konstantinidis K.T."/>
            <person name="Eloe-Fadrosh E.A."/>
            <person name="Kyrpides N.C."/>
            <person name="Woyke T."/>
        </authorList>
    </citation>
    <scope>NUCLEOTIDE SEQUENCE</scope>
    <source>
        <strain evidence="7">GVMAG-M-3300023184-68</strain>
    </source>
</reference>
<keyword evidence="5" id="KW-0411">Iron-sulfur</keyword>
<dbReference type="EMBL" id="MN740153">
    <property type="protein sequence ID" value="QHT90393.1"/>
    <property type="molecule type" value="Genomic_DNA"/>
</dbReference>
<dbReference type="PROSITE" id="PS51296">
    <property type="entry name" value="RIESKE"/>
    <property type="match status" value="1"/>
</dbReference>
<sequence>MFVNYCLLLFGLFESSAFITFHGFASSWLRLTSPVALPPSKLVVEGILPSSQPDDFDISTKCSCKNTLNTTDSSNSSGSKATFRVSSEGGFQPPLSTVSLQSSNVNIPPLLNKSLYWYVIGETTQFLPNKLHKIQVWDKLYVVWRSVEGHLHALQDTCSHRSASLSNGKIIHDRIACPYHGYEFDTNGTLVVVPGIQITKYVSCYSVTKFDILEKNGWVYLNILPSNATDTTKHLLDTIYSEPEASRRMFRPVFLQMDYLCYSRVLSENILDLMHIPFTHTFGNIDHPAPIREDPPTLLDDFPYHYQSRYLYKTSNQTIAKFIFGSEVVTIENEFILPHTTISRVIFDKYVKTVVASVLPIGNNKTRMFTKVYRNFWVPPLFKPLGDLFMYGMMYIAMLQDKKIVDNIDPTCINGKFNMKYDRLQNIYRKLFRKFIHEKI</sequence>